<keyword evidence="3" id="KW-0547">Nucleotide-binding</keyword>
<dbReference type="OrthoDB" id="9804819at2"/>
<evidence type="ECO:0000256" key="3">
    <source>
        <dbReference type="ARBA" id="ARBA00022741"/>
    </source>
</evidence>
<organism evidence="6 7">
    <name type="scientific">Pontibacillus yanchengensis Y32</name>
    <dbReference type="NCBI Taxonomy" id="1385514"/>
    <lineage>
        <taxon>Bacteria</taxon>
        <taxon>Bacillati</taxon>
        <taxon>Bacillota</taxon>
        <taxon>Bacilli</taxon>
        <taxon>Bacillales</taxon>
        <taxon>Bacillaceae</taxon>
        <taxon>Pontibacillus</taxon>
    </lineage>
</organism>
<keyword evidence="7" id="KW-1185">Reference proteome</keyword>
<dbReference type="Pfam" id="PF00005">
    <property type="entry name" value="ABC_tran"/>
    <property type="match status" value="1"/>
</dbReference>
<keyword evidence="4" id="KW-0067">ATP-binding</keyword>
<dbReference type="InterPro" id="IPR003439">
    <property type="entry name" value="ABC_transporter-like_ATP-bd"/>
</dbReference>
<evidence type="ECO:0000313" key="6">
    <source>
        <dbReference type="EMBL" id="KGP72729.1"/>
    </source>
</evidence>
<comment type="similarity">
    <text evidence="1">Belongs to the ABC transporter superfamily.</text>
</comment>
<evidence type="ECO:0000259" key="5">
    <source>
        <dbReference type="PROSITE" id="PS50893"/>
    </source>
</evidence>
<dbReference type="Proteomes" id="UP000030147">
    <property type="component" value="Unassembled WGS sequence"/>
</dbReference>
<reference evidence="6 7" key="1">
    <citation type="journal article" date="2015" name="Stand. Genomic Sci.">
        <title>High quality draft genome sequence of the moderately halophilic bacterium Pontibacillus yanchengensis Y32(T) and comparison among Pontibacillus genomes.</title>
        <authorList>
            <person name="Huang J."/>
            <person name="Qiao Z.X."/>
            <person name="Tang J.W."/>
            <person name="Wang G."/>
        </authorList>
    </citation>
    <scope>NUCLEOTIDE SEQUENCE [LARGE SCALE GENOMIC DNA]</scope>
    <source>
        <strain evidence="6 7">Y32</strain>
    </source>
</reference>
<protein>
    <submittedName>
        <fullName evidence="6">Multidrug ABC transporter ATPase</fullName>
    </submittedName>
</protein>
<dbReference type="EMBL" id="AVBF01000024">
    <property type="protein sequence ID" value="KGP72729.1"/>
    <property type="molecule type" value="Genomic_DNA"/>
</dbReference>
<sequence>MGNVNVIEASNLTKTYDGKGGISNVTLEIGEGIVYGFLGPNGAGKSTFVRTMLGLLNPTGGEGKLLGEPIGKPESREKVGYLPELFRYPDWLTGRKLLESHAELCNMPVRGRKKRIEEVIELVGLTGRDHEKIKGYSKGMSQRIGLACALLNDPKLIFLDEPTSALDPIGRKDVRDLMLYLKDQGKTIFLNSHLLNEVETVCDHVSIVHKGEHIVQGEWRQLMMIEAQVEIVIAANSNQYMNQLPEYVKYHEKKNDEGELTRWTVQMEKQEQVPALISSLASAGVPVFEVTPITPHLEDVFMHWVNQKEEGAYVDNR</sequence>
<dbReference type="PANTHER" id="PTHR43335">
    <property type="entry name" value="ABC TRANSPORTER, ATP-BINDING PROTEIN"/>
    <property type="match status" value="1"/>
</dbReference>
<accession>A0A0A2TB07</accession>
<dbReference type="AlphaFoldDB" id="A0A0A2TB07"/>
<proteinExistence type="inferred from homology"/>
<dbReference type="InterPro" id="IPR017871">
    <property type="entry name" value="ABC_transporter-like_CS"/>
</dbReference>
<evidence type="ECO:0000256" key="1">
    <source>
        <dbReference type="ARBA" id="ARBA00005417"/>
    </source>
</evidence>
<dbReference type="PROSITE" id="PS00211">
    <property type="entry name" value="ABC_TRANSPORTER_1"/>
    <property type="match status" value="1"/>
</dbReference>
<dbReference type="SMART" id="SM00382">
    <property type="entry name" value="AAA"/>
    <property type="match status" value="1"/>
</dbReference>
<dbReference type="eggNOG" id="COG1131">
    <property type="taxonomic scope" value="Bacteria"/>
</dbReference>
<feature type="domain" description="ABC transporter" evidence="5">
    <location>
        <begin position="7"/>
        <end position="235"/>
    </location>
</feature>
<dbReference type="InterPro" id="IPR003593">
    <property type="entry name" value="AAA+_ATPase"/>
</dbReference>
<dbReference type="CDD" id="cd03230">
    <property type="entry name" value="ABC_DR_subfamily_A"/>
    <property type="match status" value="1"/>
</dbReference>
<dbReference type="STRING" id="1385514.N782_10805"/>
<evidence type="ECO:0000313" key="7">
    <source>
        <dbReference type="Proteomes" id="UP000030147"/>
    </source>
</evidence>
<name>A0A0A2TB07_9BACI</name>
<evidence type="ECO:0000256" key="4">
    <source>
        <dbReference type="ARBA" id="ARBA00022840"/>
    </source>
</evidence>
<dbReference type="PROSITE" id="PS50893">
    <property type="entry name" value="ABC_TRANSPORTER_2"/>
    <property type="match status" value="1"/>
</dbReference>
<evidence type="ECO:0000256" key="2">
    <source>
        <dbReference type="ARBA" id="ARBA00022448"/>
    </source>
</evidence>
<dbReference type="Gene3D" id="3.40.50.300">
    <property type="entry name" value="P-loop containing nucleotide triphosphate hydrolases"/>
    <property type="match status" value="1"/>
</dbReference>
<dbReference type="SUPFAM" id="SSF52540">
    <property type="entry name" value="P-loop containing nucleoside triphosphate hydrolases"/>
    <property type="match status" value="1"/>
</dbReference>
<comment type="caution">
    <text evidence="6">The sequence shown here is derived from an EMBL/GenBank/DDBJ whole genome shotgun (WGS) entry which is preliminary data.</text>
</comment>
<keyword evidence="2" id="KW-0813">Transport</keyword>
<dbReference type="GO" id="GO:0016887">
    <property type="term" value="F:ATP hydrolysis activity"/>
    <property type="evidence" value="ECO:0007669"/>
    <property type="project" value="InterPro"/>
</dbReference>
<dbReference type="GO" id="GO:0005524">
    <property type="term" value="F:ATP binding"/>
    <property type="evidence" value="ECO:0007669"/>
    <property type="project" value="UniProtKB-KW"/>
</dbReference>
<gene>
    <name evidence="6" type="ORF">N782_10805</name>
</gene>
<dbReference type="InterPro" id="IPR027417">
    <property type="entry name" value="P-loop_NTPase"/>
</dbReference>